<reference evidence="2 3" key="1">
    <citation type="submission" date="2020-07" db="EMBL/GenBank/DDBJ databases">
        <title>Genomic analyses of the natural microbiome of Caenorhabditis elegans.</title>
        <authorList>
            <person name="Samuel B."/>
        </authorList>
    </citation>
    <scope>NUCLEOTIDE SEQUENCE [LARGE SCALE GENOMIC DNA]</scope>
    <source>
        <strain evidence="2 3">BIGb0408</strain>
    </source>
</reference>
<accession>A0A7Y9XLR3</accession>
<evidence type="ECO:0000313" key="2">
    <source>
        <dbReference type="EMBL" id="NYH72317.1"/>
    </source>
</evidence>
<evidence type="ECO:0000313" key="3">
    <source>
        <dbReference type="Proteomes" id="UP000578688"/>
    </source>
</evidence>
<protein>
    <recommendedName>
        <fullName evidence="4">Alpha-amylase</fullName>
    </recommendedName>
</protein>
<sequence>MSVDNKTQQQKNHHSDQLNRNRGSSGSNQANSKANGNRGKQLNPNQR</sequence>
<comment type="caution">
    <text evidence="2">The sequence shown here is derived from an EMBL/GenBank/DDBJ whole genome shotgun (WGS) entry which is preliminary data.</text>
</comment>
<gene>
    <name evidence="2" type="ORF">FHR27_000927</name>
</gene>
<dbReference type="RefSeq" id="WP_179537939.1">
    <property type="nucleotide sequence ID" value="NZ_JACBYV010000001.1"/>
</dbReference>
<proteinExistence type="predicted"/>
<dbReference type="AlphaFoldDB" id="A0A7Y9XLR3"/>
<dbReference type="Proteomes" id="UP000578688">
    <property type="component" value="Unassembled WGS sequence"/>
</dbReference>
<organism evidence="2 3">
    <name type="scientific">Phytopseudomonas flavescens</name>
    <dbReference type="NCBI Taxonomy" id="29435"/>
    <lineage>
        <taxon>Bacteria</taxon>
        <taxon>Pseudomonadati</taxon>
        <taxon>Pseudomonadota</taxon>
        <taxon>Gammaproteobacteria</taxon>
        <taxon>Pseudomonadales</taxon>
        <taxon>Pseudomonadaceae</taxon>
        <taxon>Phytopseudomonas</taxon>
    </lineage>
</organism>
<feature type="region of interest" description="Disordered" evidence="1">
    <location>
        <begin position="1"/>
        <end position="47"/>
    </location>
</feature>
<feature type="compositionally biased region" description="Polar residues" evidence="1">
    <location>
        <begin position="1"/>
        <end position="10"/>
    </location>
</feature>
<name>A0A7Y9XLR3_9GAMM</name>
<evidence type="ECO:0008006" key="4">
    <source>
        <dbReference type="Google" id="ProtNLM"/>
    </source>
</evidence>
<evidence type="ECO:0000256" key="1">
    <source>
        <dbReference type="SAM" id="MobiDB-lite"/>
    </source>
</evidence>
<keyword evidence="3" id="KW-1185">Reference proteome</keyword>
<dbReference type="EMBL" id="JACBYV010000001">
    <property type="protein sequence ID" value="NYH72317.1"/>
    <property type="molecule type" value="Genomic_DNA"/>
</dbReference>
<feature type="compositionally biased region" description="Polar residues" evidence="1">
    <location>
        <begin position="20"/>
        <end position="47"/>
    </location>
</feature>